<dbReference type="GO" id="GO:0020037">
    <property type="term" value="F:heme binding"/>
    <property type="evidence" value="ECO:0007669"/>
    <property type="project" value="InterPro"/>
</dbReference>
<reference evidence="9" key="1">
    <citation type="submission" date="2023-04" db="EMBL/GenBank/DDBJ databases">
        <authorList>
            <person name="Vijverberg K."/>
            <person name="Xiong W."/>
            <person name="Schranz E."/>
        </authorList>
    </citation>
    <scope>NUCLEOTIDE SEQUENCE</scope>
</reference>
<evidence type="ECO:0000313" key="9">
    <source>
        <dbReference type="EMBL" id="CAI9296358.1"/>
    </source>
</evidence>
<keyword evidence="3 6" id="KW-0479">Metal-binding</keyword>
<keyword evidence="4 7" id="KW-0560">Oxidoreductase</keyword>
<dbReference type="PANTHER" id="PTHR24296">
    <property type="entry name" value="CYTOCHROME P450"/>
    <property type="match status" value="1"/>
</dbReference>
<proteinExistence type="inferred from homology"/>
<dbReference type="Pfam" id="PF00067">
    <property type="entry name" value="p450"/>
    <property type="match status" value="2"/>
</dbReference>
<dbReference type="PROSITE" id="PS00086">
    <property type="entry name" value="CYTOCHROME_P450"/>
    <property type="match status" value="1"/>
</dbReference>
<evidence type="ECO:0008006" key="11">
    <source>
        <dbReference type="Google" id="ProtNLM"/>
    </source>
</evidence>
<dbReference type="InterPro" id="IPR001128">
    <property type="entry name" value="Cyt_P450"/>
</dbReference>
<feature type="binding site" description="axial binding residue" evidence="6">
    <location>
        <position position="458"/>
    </location>
    <ligand>
        <name>heme</name>
        <dbReference type="ChEBI" id="CHEBI:30413"/>
    </ligand>
    <ligandPart>
        <name>Fe</name>
        <dbReference type="ChEBI" id="CHEBI:18248"/>
    </ligandPart>
</feature>
<dbReference type="Proteomes" id="UP001177003">
    <property type="component" value="Chromosome 8"/>
</dbReference>
<evidence type="ECO:0000256" key="1">
    <source>
        <dbReference type="ARBA" id="ARBA00001971"/>
    </source>
</evidence>
<keyword evidence="8" id="KW-0472">Membrane</keyword>
<comment type="similarity">
    <text evidence="2 7">Belongs to the cytochrome P450 family.</text>
</comment>
<dbReference type="SUPFAM" id="SSF48264">
    <property type="entry name" value="Cytochrome P450"/>
    <property type="match status" value="1"/>
</dbReference>
<keyword evidence="6 7" id="KW-0349">Heme</keyword>
<evidence type="ECO:0000313" key="10">
    <source>
        <dbReference type="Proteomes" id="UP001177003"/>
    </source>
</evidence>
<dbReference type="CDD" id="cd11064">
    <property type="entry name" value="CYP86A"/>
    <property type="match status" value="1"/>
</dbReference>
<organism evidence="9 10">
    <name type="scientific">Lactuca saligna</name>
    <name type="common">Willowleaf lettuce</name>
    <dbReference type="NCBI Taxonomy" id="75948"/>
    <lineage>
        <taxon>Eukaryota</taxon>
        <taxon>Viridiplantae</taxon>
        <taxon>Streptophyta</taxon>
        <taxon>Embryophyta</taxon>
        <taxon>Tracheophyta</taxon>
        <taxon>Spermatophyta</taxon>
        <taxon>Magnoliopsida</taxon>
        <taxon>eudicotyledons</taxon>
        <taxon>Gunneridae</taxon>
        <taxon>Pentapetalae</taxon>
        <taxon>asterids</taxon>
        <taxon>campanulids</taxon>
        <taxon>Asterales</taxon>
        <taxon>Asteraceae</taxon>
        <taxon>Cichorioideae</taxon>
        <taxon>Cichorieae</taxon>
        <taxon>Lactucinae</taxon>
        <taxon>Lactuca</taxon>
    </lineage>
</organism>
<dbReference type="GO" id="GO:0006629">
    <property type="term" value="P:lipid metabolic process"/>
    <property type="evidence" value="ECO:0007669"/>
    <property type="project" value="UniProtKB-ARBA"/>
</dbReference>
<name>A0AA35ZQ78_LACSI</name>
<evidence type="ECO:0000256" key="5">
    <source>
        <dbReference type="ARBA" id="ARBA00023004"/>
    </source>
</evidence>
<dbReference type="PRINTS" id="PR00385">
    <property type="entry name" value="P450"/>
</dbReference>
<keyword evidence="7" id="KW-0503">Monooxygenase</keyword>
<dbReference type="Gene3D" id="1.10.630.10">
    <property type="entry name" value="Cytochrome P450"/>
    <property type="match status" value="2"/>
</dbReference>
<evidence type="ECO:0000256" key="2">
    <source>
        <dbReference type="ARBA" id="ARBA00010617"/>
    </source>
</evidence>
<feature type="transmembrane region" description="Helical" evidence="8">
    <location>
        <begin position="32"/>
        <end position="56"/>
    </location>
</feature>
<gene>
    <name evidence="9" type="ORF">LSALG_LOCUS35234</name>
</gene>
<keyword evidence="8" id="KW-1133">Transmembrane helix</keyword>
<dbReference type="EMBL" id="OX465084">
    <property type="protein sequence ID" value="CAI9296358.1"/>
    <property type="molecule type" value="Genomic_DNA"/>
</dbReference>
<protein>
    <recommendedName>
        <fullName evidence="11">Cytochrome P450</fullName>
    </recommendedName>
</protein>
<evidence type="ECO:0000256" key="8">
    <source>
        <dbReference type="SAM" id="Phobius"/>
    </source>
</evidence>
<dbReference type="InterPro" id="IPR017972">
    <property type="entry name" value="Cyt_P450_CS"/>
</dbReference>
<sequence>MESFLLYTHALYMICDITSSPYRLIISLSSRFFLMTLLEALAILILICLTFLVFHYKPQNLKSLIKRLWLPLGMIPDAITNLHRLHNTLTRTLNRRGGTFKWKGHWFANMDMLITTDPLDIHHVLSKNFPNYPKGPKYRKLFDIFGDGIINLDGHLWEIHRKTIMSLFRQPNFQSVFEAVVWNKVETALLPVLESISKTGMEIDLQEIFQRFTFDTICKVLLDYDPQSLSINFPYIPCEKAWVDITDGMLYRHLIPPIFWKLQRLLRMGNEKKLSDAYNAVYHFVDKCLARIQHESINTESEHVNESFGLVTSLVTEFKSQSGNFGYPPKNFVRDTIVTLLGAGRDTTSTTLSWFFYLVAKNPIVEHKIREEINTFLEVKVDDQKNWNSKEPEILPSGHHVTQNTRIILYYYGMGRMEKIWGKDCTEFKPERWISEKGGIKHEPSYKFVAFSGGPRTCLGKDMSFTQLKIVVSTIIYHYHIELVEGHPVIPSASMVLMMKHGLKVRLTKISI</sequence>
<evidence type="ECO:0000256" key="6">
    <source>
        <dbReference type="PIRSR" id="PIRSR602401-1"/>
    </source>
</evidence>
<keyword evidence="10" id="KW-1185">Reference proteome</keyword>
<dbReference type="GO" id="GO:0016705">
    <property type="term" value="F:oxidoreductase activity, acting on paired donors, with incorporation or reduction of molecular oxygen"/>
    <property type="evidence" value="ECO:0007669"/>
    <property type="project" value="InterPro"/>
</dbReference>
<accession>A0AA35ZQ78</accession>
<keyword evidence="8" id="KW-0812">Transmembrane</keyword>
<dbReference type="AlphaFoldDB" id="A0AA35ZQ78"/>
<evidence type="ECO:0000256" key="4">
    <source>
        <dbReference type="ARBA" id="ARBA00023002"/>
    </source>
</evidence>
<dbReference type="PRINTS" id="PR00463">
    <property type="entry name" value="EP450I"/>
</dbReference>
<evidence type="ECO:0000256" key="3">
    <source>
        <dbReference type="ARBA" id="ARBA00022723"/>
    </source>
</evidence>
<dbReference type="InterPro" id="IPR036396">
    <property type="entry name" value="Cyt_P450_sf"/>
</dbReference>
<dbReference type="GO" id="GO:0005506">
    <property type="term" value="F:iron ion binding"/>
    <property type="evidence" value="ECO:0007669"/>
    <property type="project" value="InterPro"/>
</dbReference>
<evidence type="ECO:0000256" key="7">
    <source>
        <dbReference type="RuleBase" id="RU000461"/>
    </source>
</evidence>
<comment type="cofactor">
    <cofactor evidence="1 6">
        <name>heme</name>
        <dbReference type="ChEBI" id="CHEBI:30413"/>
    </cofactor>
</comment>
<keyword evidence="5 6" id="KW-0408">Iron</keyword>
<dbReference type="GO" id="GO:0004497">
    <property type="term" value="F:monooxygenase activity"/>
    <property type="evidence" value="ECO:0007669"/>
    <property type="project" value="UniProtKB-KW"/>
</dbReference>
<dbReference type="InterPro" id="IPR002401">
    <property type="entry name" value="Cyt_P450_E_grp-I"/>
</dbReference>